<feature type="region of interest" description="Disordered" evidence="1">
    <location>
        <begin position="867"/>
        <end position="928"/>
    </location>
</feature>
<feature type="compositionally biased region" description="Acidic residues" evidence="1">
    <location>
        <begin position="602"/>
        <end position="637"/>
    </location>
</feature>
<feature type="compositionally biased region" description="Basic and acidic residues" evidence="1">
    <location>
        <begin position="367"/>
        <end position="382"/>
    </location>
</feature>
<accession>A0A423TIX3</accession>
<dbReference type="EMBL" id="QCYY01001667">
    <property type="protein sequence ID" value="ROT76383.1"/>
    <property type="molecule type" value="Genomic_DNA"/>
</dbReference>
<protein>
    <submittedName>
        <fullName evidence="2">Uncharacterized protein</fullName>
    </submittedName>
</protein>
<dbReference type="OrthoDB" id="616263at2759"/>
<feature type="compositionally biased region" description="Basic and acidic residues" evidence="1">
    <location>
        <begin position="317"/>
        <end position="328"/>
    </location>
</feature>
<feature type="compositionally biased region" description="Polar residues" evidence="1">
    <location>
        <begin position="468"/>
        <end position="477"/>
    </location>
</feature>
<feature type="compositionally biased region" description="Basic and acidic residues" evidence="1">
    <location>
        <begin position="766"/>
        <end position="780"/>
    </location>
</feature>
<keyword evidence="3" id="KW-1185">Reference proteome</keyword>
<comment type="caution">
    <text evidence="2">The sequence shown here is derived from an EMBL/GenBank/DDBJ whole genome shotgun (WGS) entry which is preliminary data.</text>
</comment>
<feature type="region of interest" description="Disordered" evidence="1">
    <location>
        <begin position="70"/>
        <end position="132"/>
    </location>
</feature>
<feature type="compositionally biased region" description="Basic residues" evidence="1">
    <location>
        <begin position="25"/>
        <end position="40"/>
    </location>
</feature>
<dbReference type="AlphaFoldDB" id="A0A423TIX3"/>
<feature type="compositionally biased region" description="Basic and acidic residues" evidence="1">
    <location>
        <begin position="236"/>
        <end position="249"/>
    </location>
</feature>
<feature type="region of interest" description="Disordered" evidence="1">
    <location>
        <begin position="18"/>
        <end position="49"/>
    </location>
</feature>
<sequence>MYLYRWIRGKAYFHSKGGRGLTRGSGKKIRHRGGPGRGKKWVYDDPPVGSGQDAYIAPRAVSRNQVVDAEVPSEELPDTESVVETVVSGDKVSNIAGAEEKDGLDEEDTEANSPDGGEGDNEDSMEASTQSEDQKNKVLEMMSLQFNSADITEGSFPEAKRGRRISRYTRKRKFEVLEGDDKIPEVVNPQQVSSTPPALPLVGNTITNVLKKIRKEGLENLPMPNTSPAVVRTRRGAQERKSGSEKDSSEETASISEASEVDSKMEENTDSGKNTPIKQCVKRGRGKARNVADADVGNDSGNESPVIPLKNRSKTRSSSEEDPQHDGFEVSVIAPISAGRGKGRGRGHIDPDSSLTPVGRGRGAKGIVKEEVLNKPTGKDEVPVQSKPRGKMRPEAERLEEVAGIHSPSAVGRGRGRTRTSTEDVGGSATQGTSSVGMTGRRGRGKSIDSESTPDSDPGSRQRRSMTPLKSDTTPSSEPKRSQRLSLSRDGQETPQGSKRGKQITIPEIFKKDLTPKSYPSRMKKEDEAAFTKTGKRKKKHFKGLSYSFSGKKKKGKGKMRPGGQDAYQETDSVVSEEVDIESVDSSSQDVPSQLSQYQDQDALDDGGSEVADNDDGEMDNLDGEGEMEDDNIDEEPMGNPEADNISNDDSLIESKPIIRAITTEENTISTEPDEEATHKTEEELKDVKAAALQDNIVHKDEEDRKANGSAESLMGLAKEDVKEPIQKPRQEGQEQPEEGEDADVNLSAKEPDHIDLPSQDATHLVLEKRDCKMVEKPNEESIIDESSSEMKIENETHSIHVSEEVEQSKSVDNSESIIGPTHETHERLENLDLTAVSQKEHLVGGDLVLRGRRRHSISKRRLEDLGLEGHNSDSSDSIGETRLPAEGVRKSKRLSRNMSPHPLSVAAPRSPEGPGKTQSKPVGSQSSYVAAPSLTNVLCKCRIKENPLAVDITGDVYCQAIDSFDGRMIGCCNVVTNYR</sequence>
<feature type="compositionally biased region" description="Acidic residues" evidence="1">
    <location>
        <begin position="735"/>
        <end position="744"/>
    </location>
</feature>
<feature type="region of interest" description="Disordered" evidence="1">
    <location>
        <begin position="215"/>
        <end position="792"/>
    </location>
</feature>
<feature type="compositionally biased region" description="Polar residues" evidence="1">
    <location>
        <begin position="917"/>
        <end position="928"/>
    </location>
</feature>
<feature type="compositionally biased region" description="Low complexity" evidence="1">
    <location>
        <begin position="584"/>
        <end position="597"/>
    </location>
</feature>
<evidence type="ECO:0000313" key="3">
    <source>
        <dbReference type="Proteomes" id="UP000283509"/>
    </source>
</evidence>
<reference evidence="2 3" key="1">
    <citation type="submission" date="2018-04" db="EMBL/GenBank/DDBJ databases">
        <authorList>
            <person name="Zhang X."/>
            <person name="Yuan J."/>
            <person name="Li F."/>
            <person name="Xiang J."/>
        </authorList>
    </citation>
    <scope>NUCLEOTIDE SEQUENCE [LARGE SCALE GENOMIC DNA]</scope>
    <source>
        <tissue evidence="2">Muscle</tissue>
    </source>
</reference>
<feature type="compositionally biased region" description="Basic and acidic residues" evidence="1">
    <location>
        <begin position="392"/>
        <end position="403"/>
    </location>
</feature>
<feature type="compositionally biased region" description="Basic and acidic residues" evidence="1">
    <location>
        <begin position="697"/>
        <end position="707"/>
    </location>
</feature>
<feature type="compositionally biased region" description="Basic and acidic residues" evidence="1">
    <location>
        <begin position="718"/>
        <end position="733"/>
    </location>
</feature>
<feature type="compositionally biased region" description="Polar residues" evidence="1">
    <location>
        <begin position="428"/>
        <end position="437"/>
    </location>
</feature>
<gene>
    <name evidence="2" type="ORF">C7M84_005030</name>
</gene>
<proteinExistence type="predicted"/>
<name>A0A423TIX3_PENVA</name>
<evidence type="ECO:0000256" key="1">
    <source>
        <dbReference type="SAM" id="MobiDB-lite"/>
    </source>
</evidence>
<evidence type="ECO:0000313" key="2">
    <source>
        <dbReference type="EMBL" id="ROT76383.1"/>
    </source>
</evidence>
<feature type="compositionally biased region" description="Basic and acidic residues" evidence="1">
    <location>
        <begin position="676"/>
        <end position="689"/>
    </location>
</feature>
<reference evidence="2 3" key="2">
    <citation type="submission" date="2019-01" db="EMBL/GenBank/DDBJ databases">
        <title>The decoding of complex shrimp genome reveals the adaptation for benthos swimmer, frequently molting mechanism and breeding impact on genome.</title>
        <authorList>
            <person name="Sun Y."/>
            <person name="Gao Y."/>
            <person name="Yu Y."/>
        </authorList>
    </citation>
    <scope>NUCLEOTIDE SEQUENCE [LARGE SCALE GENOMIC DNA]</scope>
    <source>
        <tissue evidence="2">Muscle</tissue>
    </source>
</reference>
<dbReference type="Proteomes" id="UP000283509">
    <property type="component" value="Unassembled WGS sequence"/>
</dbReference>
<feature type="compositionally biased region" description="Basic residues" evidence="1">
    <location>
        <begin position="534"/>
        <end position="543"/>
    </location>
</feature>
<feature type="compositionally biased region" description="Basic residues" evidence="1">
    <location>
        <begin position="551"/>
        <end position="560"/>
    </location>
</feature>
<organism evidence="2 3">
    <name type="scientific">Penaeus vannamei</name>
    <name type="common">Whiteleg shrimp</name>
    <name type="synonym">Litopenaeus vannamei</name>
    <dbReference type="NCBI Taxonomy" id="6689"/>
    <lineage>
        <taxon>Eukaryota</taxon>
        <taxon>Metazoa</taxon>
        <taxon>Ecdysozoa</taxon>
        <taxon>Arthropoda</taxon>
        <taxon>Crustacea</taxon>
        <taxon>Multicrustacea</taxon>
        <taxon>Malacostraca</taxon>
        <taxon>Eumalacostraca</taxon>
        <taxon>Eucarida</taxon>
        <taxon>Decapoda</taxon>
        <taxon>Dendrobranchiata</taxon>
        <taxon>Penaeoidea</taxon>
        <taxon>Penaeidae</taxon>
        <taxon>Penaeus</taxon>
    </lineage>
</organism>